<keyword evidence="1" id="KW-0472">Membrane</keyword>
<organism evidence="2 3">
    <name type="scientific">Mesorhizobium helmanticense</name>
    <dbReference type="NCBI Taxonomy" id="1776423"/>
    <lineage>
        <taxon>Bacteria</taxon>
        <taxon>Pseudomonadati</taxon>
        <taxon>Pseudomonadota</taxon>
        <taxon>Alphaproteobacteria</taxon>
        <taxon>Hyphomicrobiales</taxon>
        <taxon>Phyllobacteriaceae</taxon>
        <taxon>Mesorhizobium</taxon>
    </lineage>
</organism>
<evidence type="ECO:0000256" key="1">
    <source>
        <dbReference type="SAM" id="Phobius"/>
    </source>
</evidence>
<sequence length="201" mass="21229">MAMRPAHRRRWRAFLVLKKTMGNLTMKPVTATALSVGILGAICTWTFLSIGTVLVWAAFVAWACFFQSGGDDAALKNTIVSNIFGCFMGWLGAVMILGLPIGDLVGPQIWSATVVFITVVIYILASQIPALASVPGTTFGYACTFAFLLQTPDRLALPKLLSASFDNSLVVVPVSMVAGALFGFVSAKLAAALTKPSLAPA</sequence>
<feature type="transmembrane region" description="Helical" evidence="1">
    <location>
        <begin position="107"/>
        <end position="125"/>
    </location>
</feature>
<comment type="caution">
    <text evidence="2">The sequence shown here is derived from an EMBL/GenBank/DDBJ whole genome shotgun (WGS) entry which is preliminary data.</text>
</comment>
<dbReference type="AlphaFoldDB" id="A0A2T4IRE9"/>
<keyword evidence="3" id="KW-1185">Reference proteome</keyword>
<accession>A0A2T4IRE9</accession>
<feature type="transmembrane region" description="Helical" evidence="1">
    <location>
        <begin position="130"/>
        <end position="149"/>
    </location>
</feature>
<dbReference type="Pfam" id="PF06496">
    <property type="entry name" value="DUF1097"/>
    <property type="match status" value="1"/>
</dbReference>
<proteinExistence type="predicted"/>
<keyword evidence="1" id="KW-0812">Transmembrane</keyword>
<reference evidence="2 3" key="1">
    <citation type="submission" date="2018-03" db="EMBL/GenBank/DDBJ databases">
        <title>Genome sequence of the symbiotic type strain Mesorhizobium helmanticense CSLC115NT isolated from Lotus corniculatus nodules.</title>
        <authorList>
            <person name="Sannazzaro A.I."/>
            <person name="Torres Tejerizo G.A."/>
            <person name="Dip D."/>
            <person name="Caballero M."/>
            <person name="Pistorio M."/>
            <person name="Estrella M.J."/>
        </authorList>
    </citation>
    <scope>NUCLEOTIDE SEQUENCE [LARGE SCALE GENOMIC DNA]</scope>
    <source>
        <strain evidence="2 3">CSLC115N</strain>
    </source>
</reference>
<name>A0A2T4IRE9_9HYPH</name>
<dbReference type="Proteomes" id="UP000240259">
    <property type="component" value="Unassembled WGS sequence"/>
</dbReference>
<dbReference type="EMBL" id="PZJX01000040">
    <property type="protein sequence ID" value="PTE08224.1"/>
    <property type="molecule type" value="Genomic_DNA"/>
</dbReference>
<evidence type="ECO:0000313" key="3">
    <source>
        <dbReference type="Proteomes" id="UP000240259"/>
    </source>
</evidence>
<feature type="transmembrane region" description="Helical" evidence="1">
    <location>
        <begin position="169"/>
        <end position="191"/>
    </location>
</feature>
<dbReference type="OrthoDB" id="7861714at2"/>
<feature type="transmembrane region" description="Helical" evidence="1">
    <location>
        <begin position="50"/>
        <end position="67"/>
    </location>
</feature>
<dbReference type="InterPro" id="IPR009476">
    <property type="entry name" value="DUF1097"/>
</dbReference>
<keyword evidence="1" id="KW-1133">Transmembrane helix</keyword>
<feature type="transmembrane region" description="Helical" evidence="1">
    <location>
        <begin position="79"/>
        <end position="101"/>
    </location>
</feature>
<gene>
    <name evidence="2" type="ORF">C9427_21505</name>
</gene>
<evidence type="ECO:0000313" key="2">
    <source>
        <dbReference type="EMBL" id="PTE08224.1"/>
    </source>
</evidence>
<protein>
    <submittedName>
        <fullName evidence="2">DUF1097 domain-containing protein</fullName>
    </submittedName>
</protein>